<dbReference type="PRINTS" id="PR00035">
    <property type="entry name" value="HTHGNTR"/>
</dbReference>
<keyword evidence="2" id="KW-0238">DNA-binding</keyword>
<dbReference type="AlphaFoldDB" id="A0A6P1ZCH4"/>
<dbReference type="GO" id="GO:0003700">
    <property type="term" value="F:DNA-binding transcription factor activity"/>
    <property type="evidence" value="ECO:0007669"/>
    <property type="project" value="InterPro"/>
</dbReference>
<feature type="domain" description="HTH gntR-type" evidence="4">
    <location>
        <begin position="16"/>
        <end position="86"/>
    </location>
</feature>
<organism evidence="5 6">
    <name type="scientific">Oceanidesulfovibrio marinus</name>
    <dbReference type="NCBI Taxonomy" id="370038"/>
    <lineage>
        <taxon>Bacteria</taxon>
        <taxon>Pseudomonadati</taxon>
        <taxon>Thermodesulfobacteriota</taxon>
        <taxon>Desulfovibrionia</taxon>
        <taxon>Desulfovibrionales</taxon>
        <taxon>Desulfovibrionaceae</taxon>
        <taxon>Oceanidesulfovibrio</taxon>
    </lineage>
</organism>
<sequence>MATIHTHALFMPAKSGRSSEDVALQIEAAILAGKILPGESLPSEREMQHQFQVSRGAVREALRALKEKGMLEIRKGAKGGAFVKEVEVSNVSASLALFLKQHPIAPEQLIEFRENLDRTVTMLAIARSSKGDREKLLDGAHKLQAAAEEPDLDMEMLGEMDRELNLLLGRMSHNPIFEWVMGALQQGFSSHDYALYEDPDFRRQTVDNWVETARQIAAGEPLLALSSISNHYVLLRRCVERRAGDAGAAETVRGTSPDQ</sequence>
<evidence type="ECO:0000313" key="5">
    <source>
        <dbReference type="EMBL" id="TVM31886.1"/>
    </source>
</evidence>
<dbReference type="SMART" id="SM00345">
    <property type="entry name" value="HTH_GNTR"/>
    <property type="match status" value="1"/>
</dbReference>
<dbReference type="PANTHER" id="PTHR43537">
    <property type="entry name" value="TRANSCRIPTIONAL REGULATOR, GNTR FAMILY"/>
    <property type="match status" value="1"/>
</dbReference>
<dbReference type="PROSITE" id="PS50949">
    <property type="entry name" value="HTH_GNTR"/>
    <property type="match status" value="1"/>
</dbReference>
<dbReference type="Pfam" id="PF00392">
    <property type="entry name" value="GntR"/>
    <property type="match status" value="1"/>
</dbReference>
<dbReference type="SUPFAM" id="SSF46785">
    <property type="entry name" value="Winged helix' DNA-binding domain"/>
    <property type="match status" value="1"/>
</dbReference>
<dbReference type="InterPro" id="IPR036388">
    <property type="entry name" value="WH-like_DNA-bd_sf"/>
</dbReference>
<dbReference type="SUPFAM" id="SSF48008">
    <property type="entry name" value="GntR ligand-binding domain-like"/>
    <property type="match status" value="1"/>
</dbReference>
<dbReference type="OrthoDB" id="5450856at2"/>
<reference evidence="5 6" key="1">
    <citation type="submission" date="2018-06" db="EMBL/GenBank/DDBJ databases">
        <title>Complete genome of Desulfovibrio marinus P48SEP.</title>
        <authorList>
            <person name="Crispim J.S."/>
            <person name="Vidigal P.M.P."/>
            <person name="Silva L.C.F."/>
            <person name="Araujo L.C."/>
            <person name="Laguardia C.N."/>
            <person name="Dias R.S."/>
            <person name="Sousa M.P."/>
            <person name="Paula S.O."/>
            <person name="Silva C."/>
        </authorList>
    </citation>
    <scope>NUCLEOTIDE SEQUENCE [LARGE SCALE GENOMIC DNA]</scope>
    <source>
        <strain evidence="5 6">P48SEP</strain>
    </source>
</reference>
<dbReference type="Proteomes" id="UP000434052">
    <property type="component" value="Unassembled WGS sequence"/>
</dbReference>
<dbReference type="EMBL" id="QMIF01000013">
    <property type="protein sequence ID" value="TVM31886.1"/>
    <property type="molecule type" value="Genomic_DNA"/>
</dbReference>
<comment type="caution">
    <text evidence="5">The sequence shown here is derived from an EMBL/GenBank/DDBJ whole genome shotgun (WGS) entry which is preliminary data.</text>
</comment>
<evidence type="ECO:0000256" key="3">
    <source>
        <dbReference type="ARBA" id="ARBA00023163"/>
    </source>
</evidence>
<dbReference type="InterPro" id="IPR011711">
    <property type="entry name" value="GntR_C"/>
</dbReference>
<keyword evidence="3" id="KW-0804">Transcription</keyword>
<keyword evidence="1" id="KW-0805">Transcription regulation</keyword>
<protein>
    <submittedName>
        <fullName evidence="5">FadR family transcriptional regulator</fullName>
    </submittedName>
</protein>
<evidence type="ECO:0000313" key="6">
    <source>
        <dbReference type="Proteomes" id="UP000434052"/>
    </source>
</evidence>
<dbReference type="Gene3D" id="1.20.120.530">
    <property type="entry name" value="GntR ligand-binding domain-like"/>
    <property type="match status" value="1"/>
</dbReference>
<dbReference type="InterPro" id="IPR036390">
    <property type="entry name" value="WH_DNA-bd_sf"/>
</dbReference>
<dbReference type="GO" id="GO:0003677">
    <property type="term" value="F:DNA binding"/>
    <property type="evidence" value="ECO:0007669"/>
    <property type="project" value="UniProtKB-KW"/>
</dbReference>
<proteinExistence type="predicted"/>
<accession>A0A6P1ZCH4</accession>
<dbReference type="Gene3D" id="1.10.10.10">
    <property type="entry name" value="Winged helix-like DNA-binding domain superfamily/Winged helix DNA-binding domain"/>
    <property type="match status" value="1"/>
</dbReference>
<dbReference type="InterPro" id="IPR008920">
    <property type="entry name" value="TF_FadR/GntR_C"/>
</dbReference>
<evidence type="ECO:0000259" key="4">
    <source>
        <dbReference type="PROSITE" id="PS50949"/>
    </source>
</evidence>
<dbReference type="CDD" id="cd07377">
    <property type="entry name" value="WHTH_GntR"/>
    <property type="match status" value="1"/>
</dbReference>
<evidence type="ECO:0000256" key="2">
    <source>
        <dbReference type="ARBA" id="ARBA00023125"/>
    </source>
</evidence>
<dbReference type="InterPro" id="IPR000524">
    <property type="entry name" value="Tscrpt_reg_HTH_GntR"/>
</dbReference>
<gene>
    <name evidence="5" type="ORF">DQK91_16905</name>
</gene>
<evidence type="ECO:0000256" key="1">
    <source>
        <dbReference type="ARBA" id="ARBA00023015"/>
    </source>
</evidence>
<dbReference type="PANTHER" id="PTHR43537:SF49">
    <property type="entry name" value="TRANSCRIPTIONAL REGULATORY PROTEIN"/>
    <property type="match status" value="1"/>
</dbReference>
<dbReference type="Pfam" id="PF07729">
    <property type="entry name" value="FCD"/>
    <property type="match status" value="1"/>
</dbReference>
<name>A0A6P1ZCH4_9BACT</name>
<dbReference type="RefSeq" id="WP_144306572.1">
    <property type="nucleotide sequence ID" value="NZ_QMIF01000013.1"/>
</dbReference>